<keyword evidence="2" id="KW-0812">Transmembrane</keyword>
<feature type="compositionally biased region" description="Low complexity" evidence="1">
    <location>
        <begin position="242"/>
        <end position="257"/>
    </location>
</feature>
<feature type="compositionally biased region" description="Basic and acidic residues" evidence="1">
    <location>
        <begin position="101"/>
        <end position="112"/>
    </location>
</feature>
<comment type="caution">
    <text evidence="3">The sequence shown here is derived from an EMBL/GenBank/DDBJ whole genome shotgun (WGS) entry which is preliminary data.</text>
</comment>
<gene>
    <name evidence="3" type="ORF">HPB51_005906</name>
</gene>
<feature type="transmembrane region" description="Helical" evidence="2">
    <location>
        <begin position="30"/>
        <end position="52"/>
    </location>
</feature>
<evidence type="ECO:0008006" key="5">
    <source>
        <dbReference type="Google" id="ProtNLM"/>
    </source>
</evidence>
<dbReference type="Proteomes" id="UP000821866">
    <property type="component" value="Chromosome 9"/>
</dbReference>
<reference evidence="3" key="1">
    <citation type="journal article" date="2020" name="Cell">
        <title>Large-Scale Comparative Analyses of Tick Genomes Elucidate Their Genetic Diversity and Vector Capacities.</title>
        <authorList>
            <consortium name="Tick Genome and Microbiome Consortium (TIGMIC)"/>
            <person name="Jia N."/>
            <person name="Wang J."/>
            <person name="Shi W."/>
            <person name="Du L."/>
            <person name="Sun Y."/>
            <person name="Zhan W."/>
            <person name="Jiang J.F."/>
            <person name="Wang Q."/>
            <person name="Zhang B."/>
            <person name="Ji P."/>
            <person name="Bell-Sakyi L."/>
            <person name="Cui X.M."/>
            <person name="Yuan T.T."/>
            <person name="Jiang B.G."/>
            <person name="Yang W.F."/>
            <person name="Lam T.T."/>
            <person name="Chang Q.C."/>
            <person name="Ding S.J."/>
            <person name="Wang X.J."/>
            <person name="Zhu J.G."/>
            <person name="Ruan X.D."/>
            <person name="Zhao L."/>
            <person name="Wei J.T."/>
            <person name="Ye R.Z."/>
            <person name="Que T.C."/>
            <person name="Du C.H."/>
            <person name="Zhou Y.H."/>
            <person name="Cheng J.X."/>
            <person name="Dai P.F."/>
            <person name="Guo W.B."/>
            <person name="Han X.H."/>
            <person name="Huang E.J."/>
            <person name="Li L.F."/>
            <person name="Wei W."/>
            <person name="Gao Y.C."/>
            <person name="Liu J.Z."/>
            <person name="Shao H.Z."/>
            <person name="Wang X."/>
            <person name="Wang C.C."/>
            <person name="Yang T.C."/>
            <person name="Huo Q.B."/>
            <person name="Li W."/>
            <person name="Chen H.Y."/>
            <person name="Chen S.E."/>
            <person name="Zhou L.G."/>
            <person name="Ni X.B."/>
            <person name="Tian J.H."/>
            <person name="Sheng Y."/>
            <person name="Liu T."/>
            <person name="Pan Y.S."/>
            <person name="Xia L.Y."/>
            <person name="Li J."/>
            <person name="Zhao F."/>
            <person name="Cao W.C."/>
        </authorList>
    </citation>
    <scope>NUCLEOTIDE SEQUENCE</scope>
    <source>
        <strain evidence="3">Rmic-2018</strain>
    </source>
</reference>
<feature type="region of interest" description="Disordered" evidence="1">
    <location>
        <begin position="87"/>
        <end position="112"/>
    </location>
</feature>
<dbReference type="EMBL" id="JABSTU010000011">
    <property type="protein sequence ID" value="KAH8008859.1"/>
    <property type="molecule type" value="Genomic_DNA"/>
</dbReference>
<reference evidence="3" key="2">
    <citation type="submission" date="2021-09" db="EMBL/GenBank/DDBJ databases">
        <authorList>
            <person name="Jia N."/>
            <person name="Wang J."/>
            <person name="Shi W."/>
            <person name="Du L."/>
            <person name="Sun Y."/>
            <person name="Zhan W."/>
            <person name="Jiang J."/>
            <person name="Wang Q."/>
            <person name="Zhang B."/>
            <person name="Ji P."/>
            <person name="Sakyi L.B."/>
            <person name="Cui X."/>
            <person name="Yuan T."/>
            <person name="Jiang B."/>
            <person name="Yang W."/>
            <person name="Lam T.T.-Y."/>
            <person name="Chang Q."/>
            <person name="Ding S."/>
            <person name="Wang X."/>
            <person name="Zhu J."/>
            <person name="Ruan X."/>
            <person name="Zhao L."/>
            <person name="Wei J."/>
            <person name="Que T."/>
            <person name="Du C."/>
            <person name="Cheng J."/>
            <person name="Dai P."/>
            <person name="Han X."/>
            <person name="Huang E."/>
            <person name="Gao Y."/>
            <person name="Liu J."/>
            <person name="Shao H."/>
            <person name="Ye R."/>
            <person name="Li L."/>
            <person name="Wei W."/>
            <person name="Wang X."/>
            <person name="Wang C."/>
            <person name="Huo Q."/>
            <person name="Li W."/>
            <person name="Guo W."/>
            <person name="Chen H."/>
            <person name="Chen S."/>
            <person name="Zhou L."/>
            <person name="Zhou L."/>
            <person name="Ni X."/>
            <person name="Tian J."/>
            <person name="Zhou Y."/>
            <person name="Sheng Y."/>
            <person name="Liu T."/>
            <person name="Pan Y."/>
            <person name="Xia L."/>
            <person name="Li J."/>
            <person name="Zhao F."/>
            <person name="Cao W."/>
        </authorList>
    </citation>
    <scope>NUCLEOTIDE SEQUENCE</scope>
    <source>
        <strain evidence="3">Rmic-2018</strain>
        <tissue evidence="3">Larvae</tissue>
    </source>
</reference>
<feature type="region of interest" description="Disordered" evidence="1">
    <location>
        <begin position="242"/>
        <end position="279"/>
    </location>
</feature>
<name>A0A9J6D456_RHIMP</name>
<proteinExistence type="predicted"/>
<evidence type="ECO:0000256" key="1">
    <source>
        <dbReference type="SAM" id="MobiDB-lite"/>
    </source>
</evidence>
<evidence type="ECO:0000313" key="3">
    <source>
        <dbReference type="EMBL" id="KAH8008859.1"/>
    </source>
</evidence>
<accession>A0A9J6D456</accession>
<keyword evidence="2" id="KW-1133">Transmembrane helix</keyword>
<keyword evidence="2" id="KW-0472">Membrane</keyword>
<evidence type="ECO:0000313" key="4">
    <source>
        <dbReference type="Proteomes" id="UP000821866"/>
    </source>
</evidence>
<protein>
    <recommendedName>
        <fullName evidence="5">Transmembrane protein</fullName>
    </recommendedName>
</protein>
<sequence>MAAKATDSLTTLLPRRSPDLWLHGGWSNPISALCVCALATGLASAAAICVLAQKNRSLETGYSVSAGGGDGTAIVFPAAFRRLFEQPTRPAPPVGTSSSRGPDERLTQDAPHLVDRNERWKLVRVTRRRRSSRTYFDSASVPAFLWSLSPAVIPTVSAILPGSTNGTRAESQVSGPQRPATVEGKQHDTNASAEVGRPSLDGAAPNVPAVVDLVPELRTSEDYRAKNGTEVTAQVTQFSTSMASSVVSEEPVASLVSDPLKVPSGDQKKSPRSPTTKGQ</sequence>
<keyword evidence="4" id="KW-1185">Reference proteome</keyword>
<feature type="region of interest" description="Disordered" evidence="1">
    <location>
        <begin position="164"/>
        <end position="206"/>
    </location>
</feature>
<organism evidence="3 4">
    <name type="scientific">Rhipicephalus microplus</name>
    <name type="common">Cattle tick</name>
    <name type="synonym">Boophilus microplus</name>
    <dbReference type="NCBI Taxonomy" id="6941"/>
    <lineage>
        <taxon>Eukaryota</taxon>
        <taxon>Metazoa</taxon>
        <taxon>Ecdysozoa</taxon>
        <taxon>Arthropoda</taxon>
        <taxon>Chelicerata</taxon>
        <taxon>Arachnida</taxon>
        <taxon>Acari</taxon>
        <taxon>Parasitiformes</taxon>
        <taxon>Ixodida</taxon>
        <taxon>Ixodoidea</taxon>
        <taxon>Ixodidae</taxon>
        <taxon>Rhipicephalinae</taxon>
        <taxon>Rhipicephalus</taxon>
        <taxon>Boophilus</taxon>
    </lineage>
</organism>
<evidence type="ECO:0000256" key="2">
    <source>
        <dbReference type="SAM" id="Phobius"/>
    </source>
</evidence>
<dbReference type="AlphaFoldDB" id="A0A9J6D456"/>
<feature type="compositionally biased region" description="Polar residues" evidence="1">
    <location>
        <begin position="164"/>
        <end position="175"/>
    </location>
</feature>